<sequence>MSATTLLAVGLPPVASVAHDDDAEFHALLFTKTEGFRHDSIPAGVAAVEGLAAEHGFAVDHTEDSSVFTEENLDRYDVVVWLNTTGSVLEPDQQEAFEGYIQAGGGYAGIHSASDTHYDWPWYGGLVGAYFQSHPPGTQTADVMVYDHVHPSTAHAAPLWTIEDEWYDFNQSPRGDVHVLAGLDEESYADQVDPGPQMGWDHPIAWCQVYDGGRSWYTGLGHRSEVYADPEFGQHILGGIQWAAGVADGDCGATQWKNFEKVTLAQDESNVGEPMGLAVLPDTRVLLTSRDGVVRMWSPETNTTPVVAEIPVYSHDEEGLQGIAIDPDFENNGWVYVFYSPVIDGVPSGPAPDQVVPGDEELFEQWEAHSNLSRFQFVDDGPASYLDLDSEEVIIEVPATRGICCHMGGDIGFDADGNLFLATGDDANPFQSDAYTPIDERPHRNPAFDAQRTSGNTADLRGKLLRITPMDDAADEPGEGSTYTVPDGNLFTAGDWDHLFPDGTYDPELARPEIYAMGFRNPFRFSVDPRDGAVYLGDYGPDATDPHPDRGPQNTVTWHLIEEPVNIGWPYCIGDNVAYIDYDFATGESGEPFDCEGGPVNGSPRNTGLEQLPPVTPAKIWYHYALTPEFPQLGTGSGSPMGGPAYVFDSELESDTKWPEYYDGIPLLYEWGRRWIKQLHLDGASQLIDITETVPDIELINPMDMEFGPDGSLYVLEYGSGFFGGAPDSALSRIDYIAGGLSPVARVSAEPTSGHAPLEVQFTGESSFHPDAPENEIVDYAWSFGDGATSDEINPTHTYTENGQYSAQLTVTDAEERTGVANVTITVGNTRPDVSFDVPPDGGFFDWGDDIPFRVDVTDAEDGTIGDGIDCADVDVSSSLGHDEHAHPMTQYDGCEGISATQTDSGHDPGMNIFWVLQASYTDRGGQSAPALTGSDGVVLQPKRKQAQHFTASEGIQIEPTTDIEGGSVNVAWIGHGDWVAYEPVNLYQIKELVFRVASAGTGGTIEVRQDAPDGELLGSADVPVTGGWQSWTDVSTEVTDPGATFTMYLVFTGSDPDQADGLFNLNFFDAVGQGVASETRPRVTLTSPEDGASFEPGSDVVLTADATDAGHEIAEVEFLDGQTVIATVDEEPYTHTWSDVPEGMYVLRARATNSAGQTSTSRAVQISVGEGSVREPWQTFTNTQAEFFQFGPDEFVIDANGCDVWLSCDEYGAIYQEDAAGERFSATVRIDGQENSDPWAKAGIMARNDITAPNSSTGYAMMSVTPENGVAFQFDSTGNGELDSNVNTGGVSAYPVWLRLEREGTTYTGSYSTDGEQWTTVGSGTPPDPAEAQDIGMFATSHSDSTGRVEFSGWTLDADPPEPDPCEDPQVEDGYRALWNGESIEGWNMAGPGSFVTVRDADDGRCALETVGGMGLLWHDEQFESYRLKLDFKVFDEHDNSGIFVGFPDPGSDPWVAVNEGYEVQIDTFGAPEGDPINQTGAIYNFQPATAWPTVVGEWNTMEIELDDPWIRVWINGELVNEFEDEPGSGRDLSSGHLGLQNHGGNDRVHFRDVQISELGDSDEVSYGAAVALVNEYFDEGRISESQRDRMLAHLSSAERLSERGQTRPTEQTLRRFLAVAEGVEDTDARAALVAMGEGLIAQLE</sequence>
<dbReference type="InterPro" id="IPR022409">
    <property type="entry name" value="PKD/Chitinase_dom"/>
</dbReference>
<dbReference type="InterPro" id="IPR035986">
    <property type="entry name" value="PKD_dom_sf"/>
</dbReference>
<feature type="domain" description="PKD" evidence="3">
    <location>
        <begin position="743"/>
        <end position="827"/>
    </location>
</feature>
<dbReference type="SUPFAM" id="SSF50952">
    <property type="entry name" value="Soluble quinoprotein glucose dehydrogenase"/>
    <property type="match status" value="1"/>
</dbReference>
<dbReference type="Pfam" id="PF03422">
    <property type="entry name" value="CBM_6"/>
    <property type="match status" value="1"/>
</dbReference>
<dbReference type="InterPro" id="IPR029062">
    <property type="entry name" value="Class_I_gatase-like"/>
</dbReference>
<dbReference type="GO" id="GO:0005975">
    <property type="term" value="P:carbohydrate metabolic process"/>
    <property type="evidence" value="ECO:0007669"/>
    <property type="project" value="UniProtKB-ARBA"/>
</dbReference>
<dbReference type="PANTHER" id="PTHR40469:SF2">
    <property type="entry name" value="GALACTOSE-BINDING DOMAIN-LIKE SUPERFAMILY PROTEIN"/>
    <property type="match status" value="1"/>
</dbReference>
<dbReference type="Proteomes" id="UP000460435">
    <property type="component" value="Unassembled WGS sequence"/>
</dbReference>
<evidence type="ECO:0000256" key="1">
    <source>
        <dbReference type="ARBA" id="ARBA00022729"/>
    </source>
</evidence>
<dbReference type="InterPro" id="IPR054470">
    <property type="entry name" value="FIMAH_dom"/>
</dbReference>
<dbReference type="InterPro" id="IPR011041">
    <property type="entry name" value="Quinoprot_gluc/sorb_DH_b-prop"/>
</dbReference>
<dbReference type="InterPro" id="IPR010496">
    <property type="entry name" value="AL/BT2_dom"/>
</dbReference>
<dbReference type="CDD" id="cd00146">
    <property type="entry name" value="PKD"/>
    <property type="match status" value="1"/>
</dbReference>
<dbReference type="PROSITE" id="PS51175">
    <property type="entry name" value="CBM6"/>
    <property type="match status" value="1"/>
</dbReference>
<dbReference type="CDD" id="cd04084">
    <property type="entry name" value="CBM6_xylanase-like"/>
    <property type="match status" value="1"/>
</dbReference>
<evidence type="ECO:0000259" key="4">
    <source>
        <dbReference type="PROSITE" id="PS51175"/>
    </source>
</evidence>
<dbReference type="InterPro" id="IPR013320">
    <property type="entry name" value="ConA-like_dom_sf"/>
</dbReference>
<dbReference type="InterPro" id="IPR008979">
    <property type="entry name" value="Galactose-bd-like_sf"/>
</dbReference>
<dbReference type="SUPFAM" id="SSF52317">
    <property type="entry name" value="Class I glutamine amidotransferase-like"/>
    <property type="match status" value="1"/>
</dbReference>
<evidence type="ECO:0000259" key="3">
    <source>
        <dbReference type="PROSITE" id="PS50093"/>
    </source>
</evidence>
<dbReference type="GO" id="GO:0016787">
    <property type="term" value="F:hydrolase activity"/>
    <property type="evidence" value="ECO:0007669"/>
    <property type="project" value="InterPro"/>
</dbReference>
<dbReference type="Pfam" id="PF06439">
    <property type="entry name" value="3keto-disac_hyd"/>
    <property type="match status" value="1"/>
</dbReference>
<proteinExistence type="predicted"/>
<feature type="region of interest" description="Disordered" evidence="2">
    <location>
        <begin position="435"/>
        <end position="454"/>
    </location>
</feature>
<dbReference type="InterPro" id="IPR029010">
    <property type="entry name" value="ThuA-like"/>
</dbReference>
<dbReference type="InterPro" id="IPR011042">
    <property type="entry name" value="6-blade_b-propeller_TolB-like"/>
</dbReference>
<dbReference type="PANTHER" id="PTHR40469">
    <property type="entry name" value="SECRETED GLYCOSYL HYDROLASE"/>
    <property type="match status" value="1"/>
</dbReference>
<accession>A0A7K3M375</accession>
<dbReference type="Pfam" id="PF18911">
    <property type="entry name" value="PKD_4"/>
    <property type="match status" value="1"/>
</dbReference>
<evidence type="ECO:0000313" key="6">
    <source>
        <dbReference type="Proteomes" id="UP000460435"/>
    </source>
</evidence>
<dbReference type="Pfam" id="PF22888">
    <property type="entry name" value="FIMAH"/>
    <property type="match status" value="1"/>
</dbReference>
<dbReference type="InterPro" id="IPR009784">
    <property type="entry name" value="DUF1349"/>
</dbReference>
<dbReference type="InterPro" id="IPR013783">
    <property type="entry name" value="Ig-like_fold"/>
</dbReference>
<dbReference type="SMART" id="SM00089">
    <property type="entry name" value="PKD"/>
    <property type="match status" value="2"/>
</dbReference>
<dbReference type="Gene3D" id="2.60.120.560">
    <property type="entry name" value="Exo-inulinase, domain 1"/>
    <property type="match status" value="1"/>
</dbReference>
<dbReference type="InterPro" id="IPR012938">
    <property type="entry name" value="Glc/Sorbosone_DH"/>
</dbReference>
<dbReference type="Gene3D" id="3.40.50.880">
    <property type="match status" value="1"/>
</dbReference>
<dbReference type="SUPFAM" id="SSF49785">
    <property type="entry name" value="Galactose-binding domain-like"/>
    <property type="match status" value="1"/>
</dbReference>
<dbReference type="Gene3D" id="2.60.120.260">
    <property type="entry name" value="Galactose-binding domain-like"/>
    <property type="match status" value="1"/>
</dbReference>
<dbReference type="Pfam" id="PF07995">
    <property type="entry name" value="GSDH"/>
    <property type="match status" value="1"/>
</dbReference>
<feature type="region of interest" description="Disordered" evidence="2">
    <location>
        <begin position="1526"/>
        <end position="1545"/>
    </location>
</feature>
<protein>
    <submittedName>
        <fullName evidence="5">DUF1080 domain-containing protein</fullName>
    </submittedName>
</protein>
<dbReference type="FunFam" id="2.60.40.10:FF:000270">
    <property type="entry name" value="Cell surface protein"/>
    <property type="match status" value="1"/>
</dbReference>
<dbReference type="Gene3D" id="2.60.120.200">
    <property type="match status" value="1"/>
</dbReference>
<dbReference type="Gene3D" id="2.120.10.30">
    <property type="entry name" value="TolB, C-terminal domain"/>
    <property type="match status" value="1"/>
</dbReference>
<reference evidence="5 6" key="1">
    <citation type="submission" date="2019-11" db="EMBL/GenBank/DDBJ databases">
        <authorList>
            <person name="Li X.-J."/>
            <person name="Feng X.-M."/>
        </authorList>
    </citation>
    <scope>NUCLEOTIDE SEQUENCE [LARGE SCALE GENOMIC DNA]</scope>
    <source>
        <strain evidence="5 6">XMNu-373</strain>
    </source>
</reference>
<keyword evidence="1" id="KW-0732">Signal</keyword>
<evidence type="ECO:0000256" key="2">
    <source>
        <dbReference type="SAM" id="MobiDB-lite"/>
    </source>
</evidence>
<keyword evidence="6" id="KW-1185">Reference proteome</keyword>
<dbReference type="EMBL" id="WLZY01000003">
    <property type="protein sequence ID" value="NDL57660.1"/>
    <property type="molecule type" value="Genomic_DNA"/>
</dbReference>
<dbReference type="InterPro" id="IPR006584">
    <property type="entry name" value="Cellulose-bd_IV"/>
</dbReference>
<dbReference type="SMART" id="SM00606">
    <property type="entry name" value="CBD_IV"/>
    <property type="match status" value="1"/>
</dbReference>
<feature type="domain" description="CBM6" evidence="4">
    <location>
        <begin position="943"/>
        <end position="1072"/>
    </location>
</feature>
<dbReference type="Gene3D" id="2.60.40.10">
    <property type="entry name" value="Immunoglobulins"/>
    <property type="match status" value="2"/>
</dbReference>
<dbReference type="PROSITE" id="PS50093">
    <property type="entry name" value="PKD"/>
    <property type="match status" value="1"/>
</dbReference>
<evidence type="ECO:0000313" key="5">
    <source>
        <dbReference type="EMBL" id="NDL57660.1"/>
    </source>
</evidence>
<dbReference type="GO" id="GO:0030246">
    <property type="term" value="F:carbohydrate binding"/>
    <property type="evidence" value="ECO:0007669"/>
    <property type="project" value="InterPro"/>
</dbReference>
<dbReference type="InterPro" id="IPR005084">
    <property type="entry name" value="CBM6"/>
</dbReference>
<dbReference type="Pfam" id="PF06283">
    <property type="entry name" value="ThuA"/>
    <property type="match status" value="1"/>
</dbReference>
<comment type="caution">
    <text evidence="5">The sequence shown here is derived from an EMBL/GenBank/DDBJ whole genome shotgun (WGS) entry which is preliminary data.</text>
</comment>
<dbReference type="SUPFAM" id="SSF49299">
    <property type="entry name" value="PKD domain"/>
    <property type="match status" value="1"/>
</dbReference>
<dbReference type="SUPFAM" id="SSF49899">
    <property type="entry name" value="Concanavalin A-like lectins/glucanases"/>
    <property type="match status" value="1"/>
</dbReference>
<dbReference type="InterPro" id="IPR000601">
    <property type="entry name" value="PKD_dom"/>
</dbReference>
<organism evidence="5 6">
    <name type="scientific">Phytoactinopolyspora mesophila</name>
    <dbReference type="NCBI Taxonomy" id="2650750"/>
    <lineage>
        <taxon>Bacteria</taxon>
        <taxon>Bacillati</taxon>
        <taxon>Actinomycetota</taxon>
        <taxon>Actinomycetes</taxon>
        <taxon>Jiangellales</taxon>
        <taxon>Jiangellaceae</taxon>
        <taxon>Phytoactinopolyspora</taxon>
    </lineage>
</organism>
<dbReference type="RefSeq" id="WP_162450340.1">
    <property type="nucleotide sequence ID" value="NZ_WLZY01000003.1"/>
</dbReference>
<name>A0A7K3M375_9ACTN</name>
<dbReference type="Pfam" id="PF07081">
    <property type="entry name" value="DUF1349"/>
    <property type="match status" value="1"/>
</dbReference>
<gene>
    <name evidence="5" type="ORF">F7O44_11305</name>
</gene>
<dbReference type="Pfam" id="PF17957">
    <property type="entry name" value="Big_7"/>
    <property type="match status" value="1"/>
</dbReference>